<dbReference type="AlphaFoldDB" id="A0A5C3MV41"/>
<gene>
    <name evidence="2" type="ORF">OE88DRAFT_1663625</name>
</gene>
<keyword evidence="3" id="KW-1185">Reference proteome</keyword>
<feature type="compositionally biased region" description="Low complexity" evidence="1">
    <location>
        <begin position="27"/>
        <end position="36"/>
    </location>
</feature>
<sequence>MFSVLRQPARTLYRPARAYVTQKNESAEVGTSTTEVAAEESEEKKELPMLQRPLGVKEPPSSLRKSWGESQYETIIDKGKLIDQRKHLVKQIGKGYYEDLINTRHWGGKTWIAPKTVIREDKALYFPDIVGKSLDKGAEVHTTDLLRGKISTVGILGTQISDEHIRYFVLPTNEALFQNPEYPEYQHVLINLQENYLRSMLVNLFTSRLRKSTPPELHPTYLLSSQDMEYQREAIGLDNKHIGYVYLVDENLKIRWAGGGDAKVEESEALLRCTKVLLERLQQKKAGSKKSGKPAKEKPTPPGS</sequence>
<dbReference type="GO" id="GO:0033615">
    <property type="term" value="P:mitochondrial proton-transporting ATP synthase complex assembly"/>
    <property type="evidence" value="ECO:0007669"/>
    <property type="project" value="TreeGrafter"/>
</dbReference>
<protein>
    <submittedName>
        <fullName evidence="2">Uncharacterized protein</fullName>
    </submittedName>
</protein>
<dbReference type="PANTHER" id="PTHR28106:SF1">
    <property type="entry name" value="MITOCHONDRIAL ATPASE COMPLEX SUBUNIT ATP10"/>
    <property type="match status" value="1"/>
</dbReference>
<dbReference type="STRING" id="5364.A0A5C3MV41"/>
<dbReference type="GO" id="GO:0005743">
    <property type="term" value="C:mitochondrial inner membrane"/>
    <property type="evidence" value="ECO:0007669"/>
    <property type="project" value="TreeGrafter"/>
</dbReference>
<reference evidence="2 3" key="1">
    <citation type="journal article" date="2019" name="Nat. Ecol. Evol.">
        <title>Megaphylogeny resolves global patterns of mushroom evolution.</title>
        <authorList>
            <person name="Varga T."/>
            <person name="Krizsan K."/>
            <person name="Foldi C."/>
            <person name="Dima B."/>
            <person name="Sanchez-Garcia M."/>
            <person name="Sanchez-Ramirez S."/>
            <person name="Szollosi G.J."/>
            <person name="Szarkandi J.G."/>
            <person name="Papp V."/>
            <person name="Albert L."/>
            <person name="Andreopoulos W."/>
            <person name="Angelini C."/>
            <person name="Antonin V."/>
            <person name="Barry K.W."/>
            <person name="Bougher N.L."/>
            <person name="Buchanan P."/>
            <person name="Buyck B."/>
            <person name="Bense V."/>
            <person name="Catcheside P."/>
            <person name="Chovatia M."/>
            <person name="Cooper J."/>
            <person name="Damon W."/>
            <person name="Desjardin D."/>
            <person name="Finy P."/>
            <person name="Geml J."/>
            <person name="Haridas S."/>
            <person name="Hughes K."/>
            <person name="Justo A."/>
            <person name="Karasinski D."/>
            <person name="Kautmanova I."/>
            <person name="Kiss B."/>
            <person name="Kocsube S."/>
            <person name="Kotiranta H."/>
            <person name="LaButti K.M."/>
            <person name="Lechner B.E."/>
            <person name="Liimatainen K."/>
            <person name="Lipzen A."/>
            <person name="Lukacs Z."/>
            <person name="Mihaltcheva S."/>
            <person name="Morgado L.N."/>
            <person name="Niskanen T."/>
            <person name="Noordeloos M.E."/>
            <person name="Ohm R.A."/>
            <person name="Ortiz-Santana B."/>
            <person name="Ovrebo C."/>
            <person name="Racz N."/>
            <person name="Riley R."/>
            <person name="Savchenko A."/>
            <person name="Shiryaev A."/>
            <person name="Soop K."/>
            <person name="Spirin V."/>
            <person name="Szebenyi C."/>
            <person name="Tomsovsky M."/>
            <person name="Tulloss R.E."/>
            <person name="Uehling J."/>
            <person name="Grigoriev I.V."/>
            <person name="Vagvolgyi C."/>
            <person name="Papp T."/>
            <person name="Martin F.M."/>
            <person name="Miettinen O."/>
            <person name="Hibbett D.S."/>
            <person name="Nagy L.G."/>
        </authorList>
    </citation>
    <scope>NUCLEOTIDE SEQUENCE [LARGE SCALE GENOMIC DNA]</scope>
    <source>
        <strain evidence="2 3">OMC1185</strain>
    </source>
</reference>
<evidence type="ECO:0000313" key="2">
    <source>
        <dbReference type="EMBL" id="TFK49184.1"/>
    </source>
</evidence>
<feature type="region of interest" description="Disordered" evidence="1">
    <location>
        <begin position="282"/>
        <end position="304"/>
    </location>
</feature>
<accession>A0A5C3MV41</accession>
<evidence type="ECO:0000313" key="3">
    <source>
        <dbReference type="Proteomes" id="UP000305948"/>
    </source>
</evidence>
<dbReference type="OrthoDB" id="17089at2759"/>
<dbReference type="Proteomes" id="UP000305948">
    <property type="component" value="Unassembled WGS sequence"/>
</dbReference>
<dbReference type="InterPro" id="IPR007849">
    <property type="entry name" value="ATP10"/>
</dbReference>
<name>A0A5C3MV41_9AGAM</name>
<dbReference type="EMBL" id="ML213517">
    <property type="protein sequence ID" value="TFK49184.1"/>
    <property type="molecule type" value="Genomic_DNA"/>
</dbReference>
<dbReference type="Pfam" id="PF05176">
    <property type="entry name" value="ATP-synt_10"/>
    <property type="match status" value="1"/>
</dbReference>
<feature type="compositionally biased region" description="Basic and acidic residues" evidence="1">
    <location>
        <begin position="294"/>
        <end position="304"/>
    </location>
</feature>
<proteinExistence type="predicted"/>
<organism evidence="2 3">
    <name type="scientific">Heliocybe sulcata</name>
    <dbReference type="NCBI Taxonomy" id="5364"/>
    <lineage>
        <taxon>Eukaryota</taxon>
        <taxon>Fungi</taxon>
        <taxon>Dikarya</taxon>
        <taxon>Basidiomycota</taxon>
        <taxon>Agaricomycotina</taxon>
        <taxon>Agaricomycetes</taxon>
        <taxon>Gloeophyllales</taxon>
        <taxon>Gloeophyllaceae</taxon>
        <taxon>Heliocybe</taxon>
    </lineage>
</organism>
<evidence type="ECO:0000256" key="1">
    <source>
        <dbReference type="SAM" id="MobiDB-lite"/>
    </source>
</evidence>
<dbReference type="PANTHER" id="PTHR28106">
    <property type="entry name" value="MITOCHONDRIAL ATPASE COMPLEX SUBUNIT ATP10"/>
    <property type="match status" value="1"/>
</dbReference>
<feature type="region of interest" description="Disordered" evidence="1">
    <location>
        <begin position="23"/>
        <end position="63"/>
    </location>
</feature>